<accession>A0A6C0LRB4</accession>
<evidence type="ECO:0000313" key="1">
    <source>
        <dbReference type="EMBL" id="QHU33416.1"/>
    </source>
</evidence>
<protein>
    <submittedName>
        <fullName evidence="1">Uncharacterized protein</fullName>
    </submittedName>
</protein>
<sequence>MKDIERRLLAAQRSLMFAEAEAGDFIVLHSELDPRRSIPKFRKCGTILKKNDTLLYIKPDGSDELFSIKKNDAKAPSFDLPRFHRYDKTDQSTHIIKTTNVTYIITVLATGAVTIRDNMHKIILELHSLTALPIGTQAILFQLDEKIYISISDKIQIFKTHITDVSIQDDIVSYKASDHSEWCTDSIILHDSKDGDITEDVQRFMYKTMKKLAPHRR</sequence>
<name>A0A6C0LRB4_9ZZZZ</name>
<dbReference type="EMBL" id="MN740557">
    <property type="protein sequence ID" value="QHU33416.1"/>
    <property type="molecule type" value="Genomic_DNA"/>
</dbReference>
<reference evidence="1" key="1">
    <citation type="journal article" date="2020" name="Nature">
        <title>Giant virus diversity and host interactions through global metagenomics.</title>
        <authorList>
            <person name="Schulz F."/>
            <person name="Roux S."/>
            <person name="Paez-Espino D."/>
            <person name="Jungbluth S."/>
            <person name="Walsh D.A."/>
            <person name="Denef V.J."/>
            <person name="McMahon K.D."/>
            <person name="Konstantinidis K.T."/>
            <person name="Eloe-Fadrosh E.A."/>
            <person name="Kyrpides N.C."/>
            <person name="Woyke T."/>
        </authorList>
    </citation>
    <scope>NUCLEOTIDE SEQUENCE</scope>
    <source>
        <strain evidence="1">GVMAG-S-1016704-121</strain>
    </source>
</reference>
<organism evidence="1">
    <name type="scientific">viral metagenome</name>
    <dbReference type="NCBI Taxonomy" id="1070528"/>
    <lineage>
        <taxon>unclassified sequences</taxon>
        <taxon>metagenomes</taxon>
        <taxon>organismal metagenomes</taxon>
    </lineage>
</organism>
<dbReference type="AlphaFoldDB" id="A0A6C0LRB4"/>
<proteinExistence type="predicted"/>